<dbReference type="PANTHER" id="PTHR33993">
    <property type="entry name" value="GLYOXALASE-RELATED"/>
    <property type="match status" value="1"/>
</dbReference>
<organism evidence="3 4">
    <name type="scientific">OM182 bacterium MED-G28</name>
    <dbReference type="NCBI Taxonomy" id="1986256"/>
    <lineage>
        <taxon>Bacteria</taxon>
        <taxon>Pseudomonadati</taxon>
        <taxon>Pseudomonadota</taxon>
        <taxon>Gammaproteobacteria</taxon>
        <taxon>OMG group</taxon>
        <taxon>OM182 clade</taxon>
    </lineage>
</organism>
<dbReference type="InterPro" id="IPR004360">
    <property type="entry name" value="Glyas_Fos-R_dOase_dom"/>
</dbReference>
<feature type="chain" id="PRO_5013400252" description="VOC domain-containing protein" evidence="1">
    <location>
        <begin position="26"/>
        <end position="267"/>
    </location>
</feature>
<proteinExistence type="predicted"/>
<name>A0A2A5WAP4_9GAMM</name>
<protein>
    <recommendedName>
        <fullName evidence="2">VOC domain-containing protein</fullName>
    </recommendedName>
</protein>
<dbReference type="InterPro" id="IPR029068">
    <property type="entry name" value="Glyas_Bleomycin-R_OHBP_Dase"/>
</dbReference>
<feature type="signal peptide" evidence="1">
    <location>
        <begin position="1"/>
        <end position="25"/>
    </location>
</feature>
<dbReference type="Gene3D" id="3.10.180.10">
    <property type="entry name" value="2,3-Dihydroxybiphenyl 1,2-Dioxygenase, domain 1"/>
    <property type="match status" value="2"/>
</dbReference>
<dbReference type="CDD" id="cd06587">
    <property type="entry name" value="VOC"/>
    <property type="match status" value="2"/>
</dbReference>
<dbReference type="AlphaFoldDB" id="A0A2A5WAP4"/>
<sequence length="267" mass="29400">MKPSALRQLLPLVALALITSSGARADTMPIHTVTTTKFTVEDAEVSKAFYEDLLGVPELRRYVDEGRLVEPFMGWVEDGRIGLLDYNEKETLKKSSAPVSAISVPDLEELAARFESAGKQFPIYDLGGGTRLSIVNDPSGNAIEIVEVEGAPAVMGARLIVEDRAAAEEWFLEVFDVEPDNRIVTDNFDEVFLKMGGGLFFALYEPKDEPPLPKSNYPVVAIYSTDYDGVLERIKALGLYVRERGDGLLFARDPSGNVVEVVRQTAR</sequence>
<reference evidence="3 4" key="1">
    <citation type="submission" date="2017-08" db="EMBL/GenBank/DDBJ databases">
        <title>Fine stratification of microbial communities through a metagenomic profile of the photic zone.</title>
        <authorList>
            <person name="Haro-Moreno J.M."/>
            <person name="Lopez-Perez M."/>
            <person name="De La Torre J."/>
            <person name="Picazo A."/>
            <person name="Camacho A."/>
            <person name="Rodriguez-Valera F."/>
        </authorList>
    </citation>
    <scope>NUCLEOTIDE SEQUENCE [LARGE SCALE GENOMIC DNA]</scope>
    <source>
        <strain evidence="3">MED-G28</strain>
    </source>
</reference>
<evidence type="ECO:0000313" key="4">
    <source>
        <dbReference type="Proteomes" id="UP000219329"/>
    </source>
</evidence>
<comment type="caution">
    <text evidence="3">The sequence shown here is derived from an EMBL/GenBank/DDBJ whole genome shotgun (WGS) entry which is preliminary data.</text>
</comment>
<dbReference type="InterPro" id="IPR052164">
    <property type="entry name" value="Anthracycline_SecMetBiosynth"/>
</dbReference>
<accession>A0A2A5WAP4</accession>
<gene>
    <name evidence="3" type="ORF">CNF02_09250</name>
</gene>
<dbReference type="Pfam" id="PF00903">
    <property type="entry name" value="Glyoxalase"/>
    <property type="match status" value="1"/>
</dbReference>
<evidence type="ECO:0000256" key="1">
    <source>
        <dbReference type="SAM" id="SignalP"/>
    </source>
</evidence>
<dbReference type="SUPFAM" id="SSF54593">
    <property type="entry name" value="Glyoxalase/Bleomycin resistance protein/Dihydroxybiphenyl dioxygenase"/>
    <property type="match status" value="2"/>
</dbReference>
<dbReference type="InterPro" id="IPR037523">
    <property type="entry name" value="VOC_core"/>
</dbReference>
<evidence type="ECO:0000313" key="3">
    <source>
        <dbReference type="EMBL" id="PDH33363.1"/>
    </source>
</evidence>
<feature type="domain" description="VOC" evidence="2">
    <location>
        <begin position="29"/>
        <end position="148"/>
    </location>
</feature>
<keyword evidence="1" id="KW-0732">Signal</keyword>
<dbReference type="PROSITE" id="PS51819">
    <property type="entry name" value="VOC"/>
    <property type="match status" value="1"/>
</dbReference>
<evidence type="ECO:0000259" key="2">
    <source>
        <dbReference type="PROSITE" id="PS51819"/>
    </source>
</evidence>
<dbReference type="EMBL" id="NTJZ01000009">
    <property type="protein sequence ID" value="PDH33363.1"/>
    <property type="molecule type" value="Genomic_DNA"/>
</dbReference>
<dbReference type="Proteomes" id="UP000219329">
    <property type="component" value="Unassembled WGS sequence"/>
</dbReference>